<protein>
    <submittedName>
        <fullName evidence="2">DUF695 domain-containing protein</fullName>
    </submittedName>
</protein>
<evidence type="ECO:0000259" key="1">
    <source>
        <dbReference type="Pfam" id="PF05117"/>
    </source>
</evidence>
<dbReference type="RefSeq" id="WP_214171421.1">
    <property type="nucleotide sequence ID" value="NZ_JAHCVJ010000003.1"/>
</dbReference>
<dbReference type="Pfam" id="PF05117">
    <property type="entry name" value="DUF695"/>
    <property type="match status" value="1"/>
</dbReference>
<gene>
    <name evidence="2" type="ORF">KI809_10180</name>
</gene>
<feature type="domain" description="DUF695" evidence="1">
    <location>
        <begin position="20"/>
        <end position="150"/>
    </location>
</feature>
<accession>A0AAW4L132</accession>
<sequence>MSILASILGLFGCSKANAEDTWTVATGDDNGKPMIVRFRADTPTGVDIKKYPHLLTISWKYKPENEGGMPSEAENKRMVLLEELLDSLEDKRTAFMTVAVTCNGLKEWQWYSRDTDETINLLNSALSGQAQFPIEISLDEDPGWSAYLKFKNGVK</sequence>
<dbReference type="InterPro" id="IPR016097">
    <property type="entry name" value="DUF695"/>
</dbReference>
<reference evidence="2 3" key="1">
    <citation type="submission" date="2021-05" db="EMBL/GenBank/DDBJ databases">
        <title>The draft genome of Geobacter pelophilus DSM 12255.</title>
        <authorList>
            <person name="Xu Z."/>
            <person name="Masuda Y."/>
            <person name="Itoh H."/>
            <person name="Senoo K."/>
        </authorList>
    </citation>
    <scope>NUCLEOTIDE SEQUENCE [LARGE SCALE GENOMIC DNA]</scope>
    <source>
        <strain evidence="2 3">DSM 12255</strain>
    </source>
</reference>
<dbReference type="EMBL" id="JAHCVJ010000003">
    <property type="protein sequence ID" value="MBT0664666.1"/>
    <property type="molecule type" value="Genomic_DNA"/>
</dbReference>
<organism evidence="2 3">
    <name type="scientific">Geoanaerobacter pelophilus</name>
    <dbReference type="NCBI Taxonomy" id="60036"/>
    <lineage>
        <taxon>Bacteria</taxon>
        <taxon>Pseudomonadati</taxon>
        <taxon>Thermodesulfobacteriota</taxon>
        <taxon>Desulfuromonadia</taxon>
        <taxon>Geobacterales</taxon>
        <taxon>Geobacteraceae</taxon>
        <taxon>Geoanaerobacter</taxon>
    </lineage>
</organism>
<name>A0AAW4L132_9BACT</name>
<proteinExistence type="predicted"/>
<evidence type="ECO:0000313" key="3">
    <source>
        <dbReference type="Proteomes" id="UP000811899"/>
    </source>
</evidence>
<dbReference type="Proteomes" id="UP000811899">
    <property type="component" value="Unassembled WGS sequence"/>
</dbReference>
<dbReference type="AlphaFoldDB" id="A0AAW4L132"/>
<comment type="caution">
    <text evidence="2">The sequence shown here is derived from an EMBL/GenBank/DDBJ whole genome shotgun (WGS) entry which is preliminary data.</text>
</comment>
<keyword evidence="3" id="KW-1185">Reference proteome</keyword>
<evidence type="ECO:0000313" key="2">
    <source>
        <dbReference type="EMBL" id="MBT0664666.1"/>
    </source>
</evidence>